<reference evidence="1" key="1">
    <citation type="submission" date="2014-11" db="EMBL/GenBank/DDBJ databases">
        <authorList>
            <person name="Amaro Gonzalez C."/>
        </authorList>
    </citation>
    <scope>NUCLEOTIDE SEQUENCE</scope>
</reference>
<dbReference type="EMBL" id="GBXM01082533">
    <property type="protein sequence ID" value="JAH26044.1"/>
    <property type="molecule type" value="Transcribed_RNA"/>
</dbReference>
<name>A0A0E9RAB6_ANGAN</name>
<organism evidence="1">
    <name type="scientific">Anguilla anguilla</name>
    <name type="common">European freshwater eel</name>
    <name type="synonym">Muraena anguilla</name>
    <dbReference type="NCBI Taxonomy" id="7936"/>
    <lineage>
        <taxon>Eukaryota</taxon>
        <taxon>Metazoa</taxon>
        <taxon>Chordata</taxon>
        <taxon>Craniata</taxon>
        <taxon>Vertebrata</taxon>
        <taxon>Euteleostomi</taxon>
        <taxon>Actinopterygii</taxon>
        <taxon>Neopterygii</taxon>
        <taxon>Teleostei</taxon>
        <taxon>Anguilliformes</taxon>
        <taxon>Anguillidae</taxon>
        <taxon>Anguilla</taxon>
    </lineage>
</organism>
<evidence type="ECO:0000313" key="1">
    <source>
        <dbReference type="EMBL" id="JAH26044.1"/>
    </source>
</evidence>
<proteinExistence type="predicted"/>
<dbReference type="AlphaFoldDB" id="A0A0E9RAB6"/>
<accession>A0A0E9RAB6</accession>
<reference evidence="1" key="2">
    <citation type="journal article" date="2015" name="Fish Shellfish Immunol.">
        <title>Early steps in the European eel (Anguilla anguilla)-Vibrio vulnificus interaction in the gills: Role of the RtxA13 toxin.</title>
        <authorList>
            <person name="Callol A."/>
            <person name="Pajuelo D."/>
            <person name="Ebbesson L."/>
            <person name="Teles M."/>
            <person name="MacKenzie S."/>
            <person name="Amaro C."/>
        </authorList>
    </citation>
    <scope>NUCLEOTIDE SEQUENCE</scope>
</reference>
<protein>
    <submittedName>
        <fullName evidence="1">Uncharacterized protein</fullName>
    </submittedName>
</protein>
<sequence length="22" mass="2421">MFPVMVLGGLSILLYSFPPLLL</sequence>